<organism evidence="1 2">
    <name type="scientific">Herbaspirillum frisingense</name>
    <dbReference type="NCBI Taxonomy" id="92645"/>
    <lineage>
        <taxon>Bacteria</taxon>
        <taxon>Pseudomonadati</taxon>
        <taxon>Pseudomonadota</taxon>
        <taxon>Betaproteobacteria</taxon>
        <taxon>Burkholderiales</taxon>
        <taxon>Oxalobacteraceae</taxon>
        <taxon>Herbaspirillum</taxon>
    </lineage>
</organism>
<dbReference type="Proteomes" id="UP000462435">
    <property type="component" value="Unassembled WGS sequence"/>
</dbReference>
<dbReference type="AlphaFoldDB" id="A0A7V8FUZ7"/>
<proteinExistence type="predicted"/>
<sequence length="37" mass="4308">MAYSFTLETHFMEVQKDPSAKLEKSPRLKRIQVIALT</sequence>
<accession>A0A7V8FUZ7</accession>
<name>A0A7V8FUZ7_9BURK</name>
<comment type="caution">
    <text evidence="1">The sequence shown here is derived from an EMBL/GenBank/DDBJ whole genome shotgun (WGS) entry which is preliminary data.</text>
</comment>
<reference evidence="2" key="1">
    <citation type="journal article" date="2020" name="MBio">
        <title>Horizontal gene transfer to a defensive symbiont with a reduced genome amongst a multipartite beetle microbiome.</title>
        <authorList>
            <person name="Waterworth S.C."/>
            <person name="Florez L.V."/>
            <person name="Rees E.R."/>
            <person name="Hertweck C."/>
            <person name="Kaltenpoth M."/>
            <person name="Kwan J.C."/>
        </authorList>
    </citation>
    <scope>NUCLEOTIDE SEQUENCE [LARGE SCALE GENOMIC DNA]</scope>
</reference>
<gene>
    <name evidence="1" type="ORF">GAK35_03051</name>
</gene>
<evidence type="ECO:0000313" key="1">
    <source>
        <dbReference type="EMBL" id="KAF1041833.1"/>
    </source>
</evidence>
<dbReference type="EMBL" id="WNDX01000104">
    <property type="protein sequence ID" value="KAF1041833.1"/>
    <property type="molecule type" value="Genomic_DNA"/>
</dbReference>
<protein>
    <submittedName>
        <fullName evidence="1">Uncharacterized protein</fullName>
    </submittedName>
</protein>
<evidence type="ECO:0000313" key="2">
    <source>
        <dbReference type="Proteomes" id="UP000462435"/>
    </source>
</evidence>